<keyword evidence="2" id="KW-1185">Reference proteome</keyword>
<reference evidence="1 2" key="1">
    <citation type="submission" date="2019-08" db="EMBL/GenBank/DDBJ databases">
        <authorList>
            <person name="Alioto T."/>
            <person name="Alioto T."/>
            <person name="Gomez Garrido J."/>
        </authorList>
    </citation>
    <scope>NUCLEOTIDE SEQUENCE [LARGE SCALE GENOMIC DNA]</scope>
</reference>
<protein>
    <submittedName>
        <fullName evidence="1">Uncharacterized protein</fullName>
    </submittedName>
</protein>
<gene>
    <name evidence="1" type="ORF">CINCED_3A022432</name>
</gene>
<sequence length="181" mass="21159">MENTIFPKRSDDRDHRKYRDLLDSAVNTVGWFVDRKDALPQGFGKFPRFTSYTSSAMCCAHRYKLRHTDSHILHKTDVVSSVTVHEKMYGNFSTVSHYTLLRDFSTTLYYSPYRSFSAPVHDKMYGNFSAAMHEKIYENFSTALHNTLYRDFWFAMHNEMYGENNCSCGDFSDTIYANLQA</sequence>
<dbReference type="Proteomes" id="UP000325440">
    <property type="component" value="Unassembled WGS sequence"/>
</dbReference>
<organism evidence="1 2">
    <name type="scientific">Cinara cedri</name>
    <dbReference type="NCBI Taxonomy" id="506608"/>
    <lineage>
        <taxon>Eukaryota</taxon>
        <taxon>Metazoa</taxon>
        <taxon>Ecdysozoa</taxon>
        <taxon>Arthropoda</taxon>
        <taxon>Hexapoda</taxon>
        <taxon>Insecta</taxon>
        <taxon>Pterygota</taxon>
        <taxon>Neoptera</taxon>
        <taxon>Paraneoptera</taxon>
        <taxon>Hemiptera</taxon>
        <taxon>Sternorrhyncha</taxon>
        <taxon>Aphidomorpha</taxon>
        <taxon>Aphidoidea</taxon>
        <taxon>Aphididae</taxon>
        <taxon>Lachninae</taxon>
        <taxon>Cinara</taxon>
    </lineage>
</organism>
<dbReference type="AlphaFoldDB" id="A0A5E4M1B2"/>
<name>A0A5E4M1B2_9HEMI</name>
<evidence type="ECO:0000313" key="2">
    <source>
        <dbReference type="Proteomes" id="UP000325440"/>
    </source>
</evidence>
<accession>A0A5E4M1B2</accession>
<dbReference type="EMBL" id="CABPRJ010000016">
    <property type="protein sequence ID" value="VVC25619.1"/>
    <property type="molecule type" value="Genomic_DNA"/>
</dbReference>
<evidence type="ECO:0000313" key="1">
    <source>
        <dbReference type="EMBL" id="VVC25619.1"/>
    </source>
</evidence>
<proteinExistence type="predicted"/>